<protein>
    <submittedName>
        <fullName evidence="1">Uncharacterized protein</fullName>
    </submittedName>
</protein>
<dbReference type="SUPFAM" id="SSF48371">
    <property type="entry name" value="ARM repeat"/>
    <property type="match status" value="1"/>
</dbReference>
<organism evidence="1 2">
    <name type="scientific">Marinomonas piezotolerans</name>
    <dbReference type="NCBI Taxonomy" id="2213058"/>
    <lineage>
        <taxon>Bacteria</taxon>
        <taxon>Pseudomonadati</taxon>
        <taxon>Pseudomonadota</taxon>
        <taxon>Gammaproteobacteria</taxon>
        <taxon>Oceanospirillales</taxon>
        <taxon>Oceanospirillaceae</taxon>
        <taxon>Marinomonas</taxon>
    </lineage>
</organism>
<reference evidence="1 2" key="1">
    <citation type="submission" date="2018-06" db="EMBL/GenBank/DDBJ databases">
        <title>Marinomonas sp. YLB-05 draft genome sequence.</title>
        <authorList>
            <person name="Yu L."/>
            <person name="Tang X."/>
        </authorList>
    </citation>
    <scope>NUCLEOTIDE SEQUENCE [LARGE SCALE GENOMIC DNA]</scope>
    <source>
        <strain evidence="1 2">YLB-05</strain>
    </source>
</reference>
<proteinExistence type="predicted"/>
<gene>
    <name evidence="1" type="ORF">DN730_13305</name>
</gene>
<dbReference type="InterPro" id="IPR016024">
    <property type="entry name" value="ARM-type_fold"/>
</dbReference>
<name>A0A370U7K2_9GAMM</name>
<comment type="caution">
    <text evidence="1">The sequence shown here is derived from an EMBL/GenBank/DDBJ whole genome shotgun (WGS) entry which is preliminary data.</text>
</comment>
<dbReference type="EMBL" id="QKRA01000006">
    <property type="protein sequence ID" value="RDL43718.1"/>
    <property type="molecule type" value="Genomic_DNA"/>
</dbReference>
<dbReference type="AlphaFoldDB" id="A0A370U7K2"/>
<sequence>MFVTLQPLEEATISGRGETVVYVSGSEPLLLMASSKRAEIPSGSQITFPAFDQFTVQNKGESPVSAELLVVEGEFRSLAEGSTVRIQSITDPVEVNEVQRIVEAVTANISNTGDISNPIVTALAQMLTANVSNTGDISDPIVTALAQTLTADVSNTGDISSPIVTALAQTLTANVSNAGDISSPIVTALAQTLTANVSNTGDISSPIVTALAQTLTANVSNTGDISNPIVTALAQTLTANVSNTGDISNPIVAALAQTLEILEKPATSLASSSKTFIAGESYTIPANANRRDVRVTAAKTNTDLVTVGGVELAAGEQIEFKKYVGTVQCSAVSADVILITEVIK</sequence>
<evidence type="ECO:0000313" key="2">
    <source>
        <dbReference type="Proteomes" id="UP000254326"/>
    </source>
</evidence>
<dbReference type="Proteomes" id="UP000254326">
    <property type="component" value="Unassembled WGS sequence"/>
</dbReference>
<dbReference type="OrthoDB" id="9978280at2"/>
<keyword evidence="2" id="KW-1185">Reference proteome</keyword>
<evidence type="ECO:0000313" key="1">
    <source>
        <dbReference type="EMBL" id="RDL43718.1"/>
    </source>
</evidence>
<accession>A0A370U7K2</accession>
<dbReference type="RefSeq" id="WP_115468636.1">
    <property type="nucleotide sequence ID" value="NZ_QKRA01000006.1"/>
</dbReference>